<name>A0A8S8XCZ2_9PROT</name>
<feature type="transmembrane region" description="Helical" evidence="1">
    <location>
        <begin position="238"/>
        <end position="255"/>
    </location>
</feature>
<dbReference type="GO" id="GO:0016747">
    <property type="term" value="F:acyltransferase activity, transferring groups other than amino-acyl groups"/>
    <property type="evidence" value="ECO:0007669"/>
    <property type="project" value="InterPro"/>
</dbReference>
<feature type="transmembrane region" description="Helical" evidence="1">
    <location>
        <begin position="142"/>
        <end position="159"/>
    </location>
</feature>
<feature type="transmembrane region" description="Helical" evidence="1">
    <location>
        <begin position="86"/>
        <end position="108"/>
    </location>
</feature>
<dbReference type="Pfam" id="PF01757">
    <property type="entry name" value="Acyl_transf_3"/>
    <property type="match status" value="1"/>
</dbReference>
<dbReference type="Proteomes" id="UP000681075">
    <property type="component" value="Unassembled WGS sequence"/>
</dbReference>
<feature type="transmembrane region" description="Helical" evidence="1">
    <location>
        <begin position="331"/>
        <end position="353"/>
    </location>
</feature>
<protein>
    <submittedName>
        <fullName evidence="3">Acetyltransferase</fullName>
    </submittedName>
</protein>
<evidence type="ECO:0000313" key="3">
    <source>
        <dbReference type="EMBL" id="GIL39559.1"/>
    </source>
</evidence>
<reference evidence="3" key="1">
    <citation type="submission" date="2021-02" db="EMBL/GenBank/DDBJ databases">
        <title>Genome sequence of Rhodospirillales sp. strain TMPK1 isolated from soil.</title>
        <authorList>
            <person name="Nakai R."/>
            <person name="Kusada H."/>
            <person name="Tamaki H."/>
        </authorList>
    </citation>
    <scope>NUCLEOTIDE SEQUENCE</scope>
    <source>
        <strain evidence="3">TMPK1</strain>
    </source>
</reference>
<sequence length="384" mass="43878">MPPNADRLWFLDWVRVCAFGLLIPYHVGFFYSSWDWAANSFYAGPAIEPLLLFSSPWRLPLLFFVSGAACRFLRDRSSAGDFMRSRLLRLGVPLVFGVLIICAPIEYIEGRTHGALGPGFLQFLPRYWTHDPTLRYGLDWEHLWFVAYVLTYALLVAPLRDAIVRVAARIDPLLRHRWFVAIVPMLLIAVPFCILRGWFPVTNNLVRDWSNHVVFLPCFLFGFASVRSQHWRTVEDLRWPALIACVPLYAILIWSNTQYDMDATLRITMRFVRCAYLWAALLVVLGFARRWLNRPSATIAWLNRGVFCFYIIHQPVIVVVGYALTQQRVGVVGEAAVVLLTTIAACLATYVAADRLGAAKILFGLPRGSMRRQRLAQQQLAEQS</sequence>
<keyword evidence="1" id="KW-1133">Transmembrane helix</keyword>
<organism evidence="3 4">
    <name type="scientific">Roseiterribacter gracilis</name>
    <dbReference type="NCBI Taxonomy" id="2812848"/>
    <lineage>
        <taxon>Bacteria</taxon>
        <taxon>Pseudomonadati</taxon>
        <taxon>Pseudomonadota</taxon>
        <taxon>Alphaproteobacteria</taxon>
        <taxon>Rhodospirillales</taxon>
        <taxon>Roseiterribacteraceae</taxon>
        <taxon>Roseiterribacter</taxon>
    </lineage>
</organism>
<keyword evidence="4" id="KW-1185">Reference proteome</keyword>
<dbReference type="InterPro" id="IPR050623">
    <property type="entry name" value="Glucan_succinyl_AcylTrfase"/>
</dbReference>
<proteinExistence type="predicted"/>
<gene>
    <name evidence="3" type="ORF">TMPK1_17960</name>
</gene>
<feature type="transmembrane region" description="Helical" evidence="1">
    <location>
        <begin position="275"/>
        <end position="292"/>
    </location>
</feature>
<dbReference type="InterPro" id="IPR002656">
    <property type="entry name" value="Acyl_transf_3_dom"/>
</dbReference>
<dbReference type="AlphaFoldDB" id="A0A8S8XCZ2"/>
<evidence type="ECO:0000313" key="4">
    <source>
        <dbReference type="Proteomes" id="UP000681075"/>
    </source>
</evidence>
<comment type="caution">
    <text evidence="3">The sequence shown here is derived from an EMBL/GenBank/DDBJ whole genome shotgun (WGS) entry which is preliminary data.</text>
</comment>
<feature type="transmembrane region" description="Helical" evidence="1">
    <location>
        <begin position="179"/>
        <end position="197"/>
    </location>
</feature>
<keyword evidence="1" id="KW-0472">Membrane</keyword>
<dbReference type="PANTHER" id="PTHR36927:SF3">
    <property type="entry name" value="GLUCANS BIOSYNTHESIS PROTEIN C"/>
    <property type="match status" value="1"/>
</dbReference>
<feature type="transmembrane region" description="Helical" evidence="1">
    <location>
        <begin position="57"/>
        <end position="74"/>
    </location>
</feature>
<feature type="domain" description="Acyltransferase 3" evidence="2">
    <location>
        <begin position="10"/>
        <end position="350"/>
    </location>
</feature>
<feature type="transmembrane region" description="Helical" evidence="1">
    <location>
        <begin position="209"/>
        <end position="226"/>
    </location>
</feature>
<feature type="transmembrane region" description="Helical" evidence="1">
    <location>
        <begin position="304"/>
        <end position="325"/>
    </location>
</feature>
<dbReference type="EMBL" id="BOPV01000001">
    <property type="protein sequence ID" value="GIL39559.1"/>
    <property type="molecule type" value="Genomic_DNA"/>
</dbReference>
<feature type="transmembrane region" description="Helical" evidence="1">
    <location>
        <begin position="12"/>
        <end position="31"/>
    </location>
</feature>
<accession>A0A8S8XCZ2</accession>
<dbReference type="PANTHER" id="PTHR36927">
    <property type="entry name" value="BLR4337 PROTEIN"/>
    <property type="match status" value="1"/>
</dbReference>
<keyword evidence="1" id="KW-0812">Transmembrane</keyword>
<evidence type="ECO:0000256" key="1">
    <source>
        <dbReference type="SAM" id="Phobius"/>
    </source>
</evidence>
<dbReference type="RefSeq" id="WP_420242661.1">
    <property type="nucleotide sequence ID" value="NZ_BOPV01000001.1"/>
</dbReference>
<evidence type="ECO:0000259" key="2">
    <source>
        <dbReference type="Pfam" id="PF01757"/>
    </source>
</evidence>